<gene>
    <name evidence="1" type="ORF">PYW08_005387</name>
</gene>
<dbReference type="EMBL" id="CM056794">
    <property type="protein sequence ID" value="KAJ8716988.1"/>
    <property type="molecule type" value="Genomic_DNA"/>
</dbReference>
<sequence>MFGPVLLFVVVQSSIALSYRLNDSNYNRMPPLFHLDGYEDCFNEPDAVYCYGEFALFSDEPNEAFTAAQEYSKNIRHYNHTVIRHGYCMKKTCNEFYNVTGSEVDLRLSLEACSNKTIYNKYKLKTRLSDELDCSKRDRDQPIDNLDLLVGVICMLIIMANLVGSLCDHYLDKGNEQGGLKFLYYFSIMRNWKKFVAPAGEGQDPRIKALKGIHGIRAITIVAVVFVHSSFRYAMLLVNPEFLEGLFESTIMTMLMSGSLVMQSFFIVSSFLLVYNWLIDSETRPISWSMLPQQIIMRWLRLTPSYALIIGLTTTWFSRLASGGPLWTKIIYYEKRDCRQNWWAHILYINNYVKPTNCMPQTWYLAADTQMHILGVIIFLLCRTNLTRKVALSFFFLVGIIGPMLHTYYQELSSVLFASPKMVLNLFLGDPYFEKFFIKGHTNMVGGVIGLALGYIIYNWQKAGGDPKQFQKYRYLFWCTFLVTLVALGSSFFIFYEGPPMPMYVHVLFAGFQKAVFGLTIAIIIAGVVIQFEGLYRPILEWRPFVFIGRLSYSAYLVHIAFIKPGIVSIMHLQRITIMSVILQDCTSVVGVFIAAFFFCLMVEMPFTNVIKGMFRRPHNENQNKKTVKETNKIEDENNTDVSQTKDEMGADMSQTKIEDGTIVIKVGTKM</sequence>
<dbReference type="Proteomes" id="UP001231649">
    <property type="component" value="Chromosome 18"/>
</dbReference>
<organism evidence="1 2">
    <name type="scientific">Mythimna loreyi</name>
    <dbReference type="NCBI Taxonomy" id="667449"/>
    <lineage>
        <taxon>Eukaryota</taxon>
        <taxon>Metazoa</taxon>
        <taxon>Ecdysozoa</taxon>
        <taxon>Arthropoda</taxon>
        <taxon>Hexapoda</taxon>
        <taxon>Insecta</taxon>
        <taxon>Pterygota</taxon>
        <taxon>Neoptera</taxon>
        <taxon>Endopterygota</taxon>
        <taxon>Lepidoptera</taxon>
        <taxon>Glossata</taxon>
        <taxon>Ditrysia</taxon>
        <taxon>Noctuoidea</taxon>
        <taxon>Noctuidae</taxon>
        <taxon>Noctuinae</taxon>
        <taxon>Hadenini</taxon>
        <taxon>Mythimna</taxon>
    </lineage>
</organism>
<name>A0ACC2QGG5_9NEOP</name>
<protein>
    <submittedName>
        <fullName evidence="1">Uncharacterized protein</fullName>
    </submittedName>
</protein>
<proteinExistence type="predicted"/>
<comment type="caution">
    <text evidence="1">The sequence shown here is derived from an EMBL/GenBank/DDBJ whole genome shotgun (WGS) entry which is preliminary data.</text>
</comment>
<keyword evidence="2" id="KW-1185">Reference proteome</keyword>
<evidence type="ECO:0000313" key="1">
    <source>
        <dbReference type="EMBL" id="KAJ8716988.1"/>
    </source>
</evidence>
<reference evidence="1" key="1">
    <citation type="submission" date="2023-03" db="EMBL/GenBank/DDBJ databases">
        <title>Chromosome-level genomes of two armyworms, Mythimna separata and Mythimna loreyi, provide insights into the biosynthesis and reception of sex pheromones.</title>
        <authorList>
            <person name="Zhao H."/>
        </authorList>
    </citation>
    <scope>NUCLEOTIDE SEQUENCE</scope>
    <source>
        <strain evidence="1">BeijingLab</strain>
    </source>
</reference>
<accession>A0ACC2QGG5</accession>
<evidence type="ECO:0000313" key="2">
    <source>
        <dbReference type="Proteomes" id="UP001231649"/>
    </source>
</evidence>